<sequence length="297" mass="32550">MLFQIDHRSPCLAALLSELFCPQSLPLVLALISLQQLQYDYFIHLPPFIVVITRNSISLAIGIDVIFFLLSEGVLSKARKGHIIKERIPRKGVKLRLEKVSPNVASSSIVGSSSGLLDSEWVREVLGLSPNVGLEALSESLNIPEGSQDKDSLKVLTELPRSQSMKVLSLLVGSLVIVVMKNEGALLHFHDMGKDHGMRKRKKRCKQEAPNPFLARKDCTTLGLGSEGNALDCFSSKLPFLRARSACASRAIGALLSSYSSLDDSDGLRRSFPTKIEKAVSHRDVDSFSIPNEMGNL</sequence>
<evidence type="ECO:0000313" key="2">
    <source>
        <dbReference type="Proteomes" id="UP001056120"/>
    </source>
</evidence>
<protein>
    <submittedName>
        <fullName evidence="1">Uncharacterized protein</fullName>
    </submittedName>
</protein>
<evidence type="ECO:0000313" key="1">
    <source>
        <dbReference type="EMBL" id="KAI3805429.1"/>
    </source>
</evidence>
<dbReference type="Proteomes" id="UP001056120">
    <property type="component" value="Linkage Group LG09"/>
</dbReference>
<reference evidence="1 2" key="2">
    <citation type="journal article" date="2022" name="Mol. Ecol. Resour.">
        <title>The genomes of chicory, endive, great burdock and yacon provide insights into Asteraceae paleo-polyploidization history and plant inulin production.</title>
        <authorList>
            <person name="Fan W."/>
            <person name="Wang S."/>
            <person name="Wang H."/>
            <person name="Wang A."/>
            <person name="Jiang F."/>
            <person name="Liu H."/>
            <person name="Zhao H."/>
            <person name="Xu D."/>
            <person name="Zhang Y."/>
        </authorList>
    </citation>
    <scope>NUCLEOTIDE SEQUENCE [LARGE SCALE GENOMIC DNA]</scope>
    <source>
        <strain evidence="2">cv. Yunnan</strain>
        <tissue evidence="1">Leaves</tissue>
    </source>
</reference>
<dbReference type="EMBL" id="CM042026">
    <property type="protein sequence ID" value="KAI3805429.1"/>
    <property type="molecule type" value="Genomic_DNA"/>
</dbReference>
<accession>A0ACB9IBV1</accession>
<keyword evidence="2" id="KW-1185">Reference proteome</keyword>
<reference evidence="2" key="1">
    <citation type="journal article" date="2022" name="Mol. Ecol. Resour.">
        <title>The genomes of chicory, endive, great burdock and yacon provide insights into Asteraceae palaeo-polyploidization history and plant inulin production.</title>
        <authorList>
            <person name="Fan W."/>
            <person name="Wang S."/>
            <person name="Wang H."/>
            <person name="Wang A."/>
            <person name="Jiang F."/>
            <person name="Liu H."/>
            <person name="Zhao H."/>
            <person name="Xu D."/>
            <person name="Zhang Y."/>
        </authorList>
    </citation>
    <scope>NUCLEOTIDE SEQUENCE [LARGE SCALE GENOMIC DNA]</scope>
    <source>
        <strain evidence="2">cv. Yunnan</strain>
    </source>
</reference>
<name>A0ACB9IBV1_9ASTR</name>
<comment type="caution">
    <text evidence="1">The sequence shown here is derived from an EMBL/GenBank/DDBJ whole genome shotgun (WGS) entry which is preliminary data.</text>
</comment>
<gene>
    <name evidence="1" type="ORF">L1987_27796</name>
</gene>
<proteinExistence type="predicted"/>
<organism evidence="1 2">
    <name type="scientific">Smallanthus sonchifolius</name>
    <dbReference type="NCBI Taxonomy" id="185202"/>
    <lineage>
        <taxon>Eukaryota</taxon>
        <taxon>Viridiplantae</taxon>
        <taxon>Streptophyta</taxon>
        <taxon>Embryophyta</taxon>
        <taxon>Tracheophyta</taxon>
        <taxon>Spermatophyta</taxon>
        <taxon>Magnoliopsida</taxon>
        <taxon>eudicotyledons</taxon>
        <taxon>Gunneridae</taxon>
        <taxon>Pentapetalae</taxon>
        <taxon>asterids</taxon>
        <taxon>campanulids</taxon>
        <taxon>Asterales</taxon>
        <taxon>Asteraceae</taxon>
        <taxon>Asteroideae</taxon>
        <taxon>Heliantheae alliance</taxon>
        <taxon>Millerieae</taxon>
        <taxon>Smallanthus</taxon>
    </lineage>
</organism>